<accession>A0AAP0C787</accession>
<dbReference type="InterPro" id="IPR001810">
    <property type="entry name" value="F-box_dom"/>
</dbReference>
<evidence type="ECO:0000259" key="2">
    <source>
        <dbReference type="Pfam" id="PF03478"/>
    </source>
</evidence>
<gene>
    <name evidence="3" type="ORF">SSX86_028186</name>
</gene>
<name>A0AAP0C787_9ASTR</name>
<dbReference type="InterPro" id="IPR005174">
    <property type="entry name" value="KIB1-4_b-propeller"/>
</dbReference>
<dbReference type="Pfam" id="PF03478">
    <property type="entry name" value="Beta-prop_KIB1-4"/>
    <property type="match status" value="1"/>
</dbReference>
<dbReference type="SUPFAM" id="SSF81383">
    <property type="entry name" value="F-box domain"/>
    <property type="match status" value="1"/>
</dbReference>
<evidence type="ECO:0000259" key="1">
    <source>
        <dbReference type="Pfam" id="PF00646"/>
    </source>
</evidence>
<sequence>MVTTRSKERKLKKSDNVGSASWSNLSHDLLLLIIMQVGVFDFIAFSGVCRAWRSVALCNWNTFMGSKQPMRLSISARLNKKECYLEDHTRRKLETTIPHSSGRMCVGLTCGYLIFFGRKTRDFWLVNPLTRKELHFPGFPFVISHISTHVRGILVFSPSMSAWVFVVLTHRFSNGISFSIAGKQGKWSYISSISPIRDLHLFKGKIYTINTDNDLFELKLNPLPTLTLQRMENIPWSNFRYLGFISSGESLYAIDIFRDEFEAFELDLTEMQWVKTESALGEYAFFVSDFKCEAAIKPDTWAHPCTQYKMINYFGGGGRSTKSGRCIFSNMWYFPHNCLNDNGGDMGTGAVLNTLDE</sequence>
<evidence type="ECO:0000313" key="4">
    <source>
        <dbReference type="Proteomes" id="UP001408789"/>
    </source>
</evidence>
<keyword evidence="4" id="KW-1185">Reference proteome</keyword>
<feature type="domain" description="KIB1-4 beta-propeller" evidence="2">
    <location>
        <begin position="93"/>
        <end position="290"/>
    </location>
</feature>
<dbReference type="Proteomes" id="UP001408789">
    <property type="component" value="Unassembled WGS sequence"/>
</dbReference>
<dbReference type="InterPro" id="IPR036047">
    <property type="entry name" value="F-box-like_dom_sf"/>
</dbReference>
<proteinExistence type="predicted"/>
<dbReference type="PANTHER" id="PTHR45463:SF8">
    <property type="entry name" value="OS09G0392200 PROTEIN"/>
    <property type="match status" value="1"/>
</dbReference>
<organism evidence="3 4">
    <name type="scientific">Deinandra increscens subsp. villosa</name>
    <dbReference type="NCBI Taxonomy" id="3103831"/>
    <lineage>
        <taxon>Eukaryota</taxon>
        <taxon>Viridiplantae</taxon>
        <taxon>Streptophyta</taxon>
        <taxon>Embryophyta</taxon>
        <taxon>Tracheophyta</taxon>
        <taxon>Spermatophyta</taxon>
        <taxon>Magnoliopsida</taxon>
        <taxon>eudicotyledons</taxon>
        <taxon>Gunneridae</taxon>
        <taxon>Pentapetalae</taxon>
        <taxon>asterids</taxon>
        <taxon>campanulids</taxon>
        <taxon>Asterales</taxon>
        <taxon>Asteraceae</taxon>
        <taxon>Asteroideae</taxon>
        <taxon>Heliantheae alliance</taxon>
        <taxon>Madieae</taxon>
        <taxon>Madiinae</taxon>
        <taxon>Deinandra</taxon>
    </lineage>
</organism>
<protein>
    <recommendedName>
        <fullName evidence="5">F-box domain-containing protein</fullName>
    </recommendedName>
</protein>
<dbReference type="PANTHER" id="PTHR45463">
    <property type="entry name" value="OS09G0392200 PROTEIN"/>
    <property type="match status" value="1"/>
</dbReference>
<evidence type="ECO:0000313" key="3">
    <source>
        <dbReference type="EMBL" id="KAK9051559.1"/>
    </source>
</evidence>
<evidence type="ECO:0008006" key="5">
    <source>
        <dbReference type="Google" id="ProtNLM"/>
    </source>
</evidence>
<feature type="domain" description="F-box" evidence="1">
    <location>
        <begin position="22"/>
        <end position="56"/>
    </location>
</feature>
<dbReference type="EMBL" id="JBCNJP010000027">
    <property type="protein sequence ID" value="KAK9051559.1"/>
    <property type="molecule type" value="Genomic_DNA"/>
</dbReference>
<dbReference type="AlphaFoldDB" id="A0AAP0C787"/>
<dbReference type="Gene3D" id="1.20.1280.50">
    <property type="match status" value="1"/>
</dbReference>
<reference evidence="3 4" key="1">
    <citation type="submission" date="2024-04" db="EMBL/GenBank/DDBJ databases">
        <title>The reference genome of an endangered Asteraceae, Deinandra increscens subsp. villosa, native to the Central Coast of California.</title>
        <authorList>
            <person name="Guilliams M."/>
            <person name="Hasenstab-Lehman K."/>
            <person name="Meyer R."/>
            <person name="Mcevoy S."/>
        </authorList>
    </citation>
    <scope>NUCLEOTIDE SEQUENCE [LARGE SCALE GENOMIC DNA]</scope>
    <source>
        <tissue evidence="3">Leaf</tissue>
    </source>
</reference>
<dbReference type="CDD" id="cd09917">
    <property type="entry name" value="F-box_SF"/>
    <property type="match status" value="1"/>
</dbReference>
<comment type="caution">
    <text evidence="3">The sequence shown here is derived from an EMBL/GenBank/DDBJ whole genome shotgun (WGS) entry which is preliminary data.</text>
</comment>
<dbReference type="Pfam" id="PF00646">
    <property type="entry name" value="F-box"/>
    <property type="match status" value="1"/>
</dbReference>